<evidence type="ECO:0000256" key="6">
    <source>
        <dbReference type="ARBA" id="ARBA00023027"/>
    </source>
</evidence>
<dbReference type="GO" id="GO:0003951">
    <property type="term" value="F:NAD+ kinase activity"/>
    <property type="evidence" value="ECO:0007669"/>
    <property type="project" value="UniProtKB-EC"/>
</dbReference>
<dbReference type="AlphaFoldDB" id="A0A913ZY88"/>
<proteinExistence type="inferred from homology"/>
<dbReference type="GO" id="GO:0019674">
    <property type="term" value="P:NAD+ metabolic process"/>
    <property type="evidence" value="ECO:0007669"/>
    <property type="project" value="InterPro"/>
</dbReference>
<accession>A0A913ZY88</accession>
<dbReference type="SUPFAM" id="SSF111331">
    <property type="entry name" value="NAD kinase/diacylglycerol kinase-like"/>
    <property type="match status" value="1"/>
</dbReference>
<evidence type="ECO:0000256" key="3">
    <source>
        <dbReference type="ARBA" id="ARBA00022679"/>
    </source>
</evidence>
<dbReference type="EnsemblMetazoa" id="XM_038200594.1">
    <property type="protein sequence ID" value="XP_038056522.1"/>
    <property type="gene ID" value="LOC119728378"/>
</dbReference>
<keyword evidence="4" id="KW-0418">Kinase</keyword>
<name>A0A913ZY88_PATMI</name>
<dbReference type="InterPro" id="IPR017438">
    <property type="entry name" value="ATP-NAD_kinase_N"/>
</dbReference>
<reference evidence="8" key="1">
    <citation type="submission" date="2022-11" db="UniProtKB">
        <authorList>
            <consortium name="EnsemblMetazoa"/>
        </authorList>
    </citation>
    <scope>IDENTIFICATION</scope>
</reference>
<dbReference type="Pfam" id="PF01513">
    <property type="entry name" value="NAD_kinase"/>
    <property type="match status" value="1"/>
</dbReference>
<dbReference type="OrthoDB" id="185618at2759"/>
<dbReference type="GeneID" id="119728378"/>
<dbReference type="EC" id="2.7.1.23" evidence="2"/>
<dbReference type="InterPro" id="IPR002504">
    <property type="entry name" value="NADK"/>
</dbReference>
<dbReference type="PANTHER" id="PTHR13158">
    <property type="match status" value="1"/>
</dbReference>
<evidence type="ECO:0000256" key="2">
    <source>
        <dbReference type="ARBA" id="ARBA00012120"/>
    </source>
</evidence>
<keyword evidence="6" id="KW-0520">NAD</keyword>
<comment type="similarity">
    <text evidence="1">Belongs to the NAD kinase family.</text>
</comment>
<dbReference type="PANTHER" id="PTHR13158:SF5">
    <property type="entry name" value="NAD KINASE 2, MITOCHONDRIAL"/>
    <property type="match status" value="1"/>
</dbReference>
<dbReference type="GO" id="GO:0005739">
    <property type="term" value="C:mitochondrion"/>
    <property type="evidence" value="ECO:0007669"/>
    <property type="project" value="TreeGrafter"/>
</dbReference>
<sequence>MMSRSRIGFCATCFGLHINRLGNIAKTGNFSTLSLIRRLFRSSSASSNSPDTEQPRRGGGTEYGGEGVPFRPKRALVVSKLSRYSFERKRFHDLEEEGLKQLLLQRGSHYDMYLEKHKIHVSNVKKVVDTLRSQNIEVRQAQWFDQNLNQEAVRWADVIIAAGGDGTFIMAAGKVTDDTPVLGVNTDPSRSAGYLCLSEKNSLQFDEALRKIMEGNFRWKWRQRIRTTVESGLINAEPIDIHEQQLRLPDHQYEHWNREQRMRQGLEKRVEPGPTVLPVRALNEVFIGESLSSTVSYYEISVDGSPMVKQKSSGITICTGTGSTSWSFNINKLSHQGVSELLNIINEESDVDIPITQDLLERIASKFNSSLLFDASVPTLAYTVRDPVVNGVFNANLPRGFAKKIRLRSRGWDACLVMDSGSSFVFNDGAIATLEITEDDALRTFELD</sequence>
<feature type="region of interest" description="Disordered" evidence="7">
    <location>
        <begin position="44"/>
        <end position="67"/>
    </location>
</feature>
<dbReference type="Gene3D" id="2.60.200.30">
    <property type="entry name" value="Probable inorganic polyphosphate/atp-NAD kinase, domain 2"/>
    <property type="match status" value="1"/>
</dbReference>
<keyword evidence="3" id="KW-0808">Transferase</keyword>
<keyword evidence="5" id="KW-0521">NADP</keyword>
<dbReference type="InterPro" id="IPR016064">
    <property type="entry name" value="NAD/diacylglycerol_kinase_sf"/>
</dbReference>
<organism evidence="8 9">
    <name type="scientific">Patiria miniata</name>
    <name type="common">Bat star</name>
    <name type="synonym">Asterina miniata</name>
    <dbReference type="NCBI Taxonomy" id="46514"/>
    <lineage>
        <taxon>Eukaryota</taxon>
        <taxon>Metazoa</taxon>
        <taxon>Echinodermata</taxon>
        <taxon>Eleutherozoa</taxon>
        <taxon>Asterozoa</taxon>
        <taxon>Asteroidea</taxon>
        <taxon>Valvatacea</taxon>
        <taxon>Valvatida</taxon>
        <taxon>Asterinidae</taxon>
        <taxon>Patiria</taxon>
    </lineage>
</organism>
<feature type="compositionally biased region" description="Gly residues" evidence="7">
    <location>
        <begin position="57"/>
        <end position="67"/>
    </location>
</feature>
<dbReference type="OMA" id="WHFNINK"/>
<evidence type="ECO:0000313" key="9">
    <source>
        <dbReference type="Proteomes" id="UP000887568"/>
    </source>
</evidence>
<dbReference type="Gene3D" id="3.40.50.10330">
    <property type="entry name" value="Probable inorganic polyphosphate/atp-NAD kinase, domain 1"/>
    <property type="match status" value="1"/>
</dbReference>
<protein>
    <recommendedName>
        <fullName evidence="2">NAD(+) kinase</fullName>
        <ecNumber evidence="2">2.7.1.23</ecNumber>
    </recommendedName>
</protein>
<evidence type="ECO:0000256" key="7">
    <source>
        <dbReference type="SAM" id="MobiDB-lite"/>
    </source>
</evidence>
<evidence type="ECO:0000256" key="4">
    <source>
        <dbReference type="ARBA" id="ARBA00022777"/>
    </source>
</evidence>
<dbReference type="Proteomes" id="UP000887568">
    <property type="component" value="Unplaced"/>
</dbReference>
<keyword evidence="9" id="KW-1185">Reference proteome</keyword>
<dbReference type="InterPro" id="IPR017437">
    <property type="entry name" value="ATP-NAD_kinase_PpnK-typ_C"/>
</dbReference>
<dbReference type="GO" id="GO:0006741">
    <property type="term" value="P:NADP+ biosynthetic process"/>
    <property type="evidence" value="ECO:0007669"/>
    <property type="project" value="InterPro"/>
</dbReference>
<evidence type="ECO:0000256" key="5">
    <source>
        <dbReference type="ARBA" id="ARBA00022857"/>
    </source>
</evidence>
<evidence type="ECO:0000256" key="1">
    <source>
        <dbReference type="ARBA" id="ARBA00010995"/>
    </source>
</evidence>
<dbReference type="RefSeq" id="XP_038056522.1">
    <property type="nucleotide sequence ID" value="XM_038200594.1"/>
</dbReference>
<evidence type="ECO:0000313" key="8">
    <source>
        <dbReference type="EnsemblMetazoa" id="XP_038056522.1"/>
    </source>
</evidence>